<dbReference type="Proteomes" id="UP000287306">
    <property type="component" value="Unassembled WGS sequence"/>
</dbReference>
<evidence type="ECO:0000313" key="2">
    <source>
        <dbReference type="EMBL" id="RTH23445.1"/>
    </source>
</evidence>
<evidence type="ECO:0000313" key="3">
    <source>
        <dbReference type="Proteomes" id="UP000287306"/>
    </source>
</evidence>
<evidence type="ECO:0000259" key="1">
    <source>
        <dbReference type="Pfam" id="PF03033"/>
    </source>
</evidence>
<comment type="caution">
    <text evidence="2">The sequence shown here is derived from an EMBL/GenBank/DDBJ whole genome shotgun (WGS) entry which is preliminary data.</text>
</comment>
<sequence>MVLLTGGGTGGHLFPALAVAEELRRRGLEVFYLGSQEGLEGLLV</sequence>
<name>A0A430RUM9_THESC</name>
<protein>
    <submittedName>
        <fullName evidence="2">UDP-N-acetylglucosamine--N-acetylmuramyl-(Pentapeptide) pyrophosphoryl-undecaprenol N-acetylglucosamine transferase</fullName>
    </submittedName>
</protein>
<dbReference type="Pfam" id="PF03033">
    <property type="entry name" value="Glyco_transf_28"/>
    <property type="match status" value="1"/>
</dbReference>
<keyword evidence="2" id="KW-0808">Transferase</keyword>
<dbReference type="EMBL" id="PELY01000397">
    <property type="protein sequence ID" value="RTH23445.1"/>
    <property type="molecule type" value="Genomic_DNA"/>
</dbReference>
<proteinExistence type="predicted"/>
<accession>A0A430RUM9</accession>
<dbReference type="RefSeq" id="WP_172960208.1">
    <property type="nucleotide sequence ID" value="NZ_PELY01000397.1"/>
</dbReference>
<dbReference type="Gene3D" id="3.40.50.2000">
    <property type="entry name" value="Glycogen Phosphorylase B"/>
    <property type="match status" value="1"/>
</dbReference>
<dbReference type="GO" id="GO:1901137">
    <property type="term" value="P:carbohydrate derivative biosynthetic process"/>
    <property type="evidence" value="ECO:0007669"/>
    <property type="project" value="UniProtKB-ARBA"/>
</dbReference>
<feature type="non-terminal residue" evidence="2">
    <location>
        <position position="44"/>
    </location>
</feature>
<dbReference type="SUPFAM" id="SSF53756">
    <property type="entry name" value="UDP-Glycosyltransferase/glycogen phosphorylase"/>
    <property type="match status" value="1"/>
</dbReference>
<gene>
    <name evidence="2" type="ORF">CSW38_10590</name>
</gene>
<organism evidence="2 3">
    <name type="scientific">Thermus scotoductus</name>
    <dbReference type="NCBI Taxonomy" id="37636"/>
    <lineage>
        <taxon>Bacteria</taxon>
        <taxon>Thermotogati</taxon>
        <taxon>Deinococcota</taxon>
        <taxon>Deinococci</taxon>
        <taxon>Thermales</taxon>
        <taxon>Thermaceae</taxon>
        <taxon>Thermus</taxon>
    </lineage>
</organism>
<dbReference type="AlphaFoldDB" id="A0A430RUM9"/>
<dbReference type="GO" id="GO:0016758">
    <property type="term" value="F:hexosyltransferase activity"/>
    <property type="evidence" value="ECO:0007669"/>
    <property type="project" value="InterPro"/>
</dbReference>
<dbReference type="GO" id="GO:0005975">
    <property type="term" value="P:carbohydrate metabolic process"/>
    <property type="evidence" value="ECO:0007669"/>
    <property type="project" value="InterPro"/>
</dbReference>
<feature type="domain" description="Glycosyltransferase family 28 N-terminal" evidence="1">
    <location>
        <begin position="2"/>
        <end position="41"/>
    </location>
</feature>
<reference evidence="2 3" key="1">
    <citation type="journal article" date="2019" name="Extremophiles">
        <title>Biogeography of thermophiles and predominance of Thermus scotoductus in domestic water heaters.</title>
        <authorList>
            <person name="Wilpiszeski R.L."/>
            <person name="Zhang Z."/>
            <person name="House C.H."/>
        </authorList>
    </citation>
    <scope>NUCLEOTIDE SEQUENCE [LARGE SCALE GENOMIC DNA]</scope>
    <source>
        <strain evidence="2 3">25_S25</strain>
    </source>
</reference>
<dbReference type="InterPro" id="IPR004276">
    <property type="entry name" value="GlycoTrans_28_N"/>
</dbReference>